<evidence type="ECO:0000256" key="4">
    <source>
        <dbReference type="ARBA" id="ARBA00023136"/>
    </source>
</evidence>
<feature type="transmembrane region" description="Helical" evidence="5">
    <location>
        <begin position="141"/>
        <end position="163"/>
    </location>
</feature>
<feature type="transmembrane region" description="Helical" evidence="5">
    <location>
        <begin position="232"/>
        <end position="251"/>
    </location>
</feature>
<dbReference type="GO" id="GO:0016020">
    <property type="term" value="C:membrane"/>
    <property type="evidence" value="ECO:0007669"/>
    <property type="project" value="UniProtKB-SubCell"/>
</dbReference>
<dbReference type="AlphaFoldDB" id="A0A9D1HT51"/>
<dbReference type="PANTHER" id="PTHR11040">
    <property type="entry name" value="ZINC/IRON TRANSPORTER"/>
    <property type="match status" value="1"/>
</dbReference>
<organism evidence="6 7">
    <name type="scientific">Candidatus Fimihabitans intestinipullorum</name>
    <dbReference type="NCBI Taxonomy" id="2840820"/>
    <lineage>
        <taxon>Bacteria</taxon>
        <taxon>Bacillati</taxon>
        <taxon>Mycoplasmatota</taxon>
        <taxon>Mycoplasmatota incertae sedis</taxon>
        <taxon>Candidatus Fimihabitans</taxon>
    </lineage>
</organism>
<keyword evidence="3 5" id="KW-1133">Transmembrane helix</keyword>
<keyword evidence="2 5" id="KW-0812">Transmembrane</keyword>
<dbReference type="PANTHER" id="PTHR11040:SF210">
    <property type="entry name" value="ZINC-REGULATED TRANSPORTER 3"/>
    <property type="match status" value="1"/>
</dbReference>
<comment type="caution">
    <text evidence="6">The sequence shown here is derived from an EMBL/GenBank/DDBJ whole genome shotgun (WGS) entry which is preliminary data.</text>
</comment>
<feature type="transmembrane region" description="Helical" evidence="5">
    <location>
        <begin position="34"/>
        <end position="56"/>
    </location>
</feature>
<evidence type="ECO:0000256" key="1">
    <source>
        <dbReference type="ARBA" id="ARBA00004141"/>
    </source>
</evidence>
<evidence type="ECO:0000313" key="7">
    <source>
        <dbReference type="Proteomes" id="UP000824087"/>
    </source>
</evidence>
<dbReference type="Proteomes" id="UP000824087">
    <property type="component" value="Unassembled WGS sequence"/>
</dbReference>
<comment type="subcellular location">
    <subcellularLocation>
        <location evidence="1">Membrane</location>
        <topology evidence="1">Multi-pass membrane protein</topology>
    </subcellularLocation>
</comment>
<dbReference type="NCBIfam" id="NF003243">
    <property type="entry name" value="PRK04201.1"/>
    <property type="match status" value="1"/>
</dbReference>
<dbReference type="InterPro" id="IPR003689">
    <property type="entry name" value="ZIP"/>
</dbReference>
<reference evidence="6" key="1">
    <citation type="submission" date="2020-10" db="EMBL/GenBank/DDBJ databases">
        <authorList>
            <person name="Gilroy R."/>
        </authorList>
    </citation>
    <scope>NUCLEOTIDE SEQUENCE</scope>
    <source>
        <strain evidence="6">CHK197-8231</strain>
    </source>
</reference>
<protein>
    <submittedName>
        <fullName evidence="6">Zinc transporter ZupT</fullName>
    </submittedName>
</protein>
<evidence type="ECO:0000313" key="6">
    <source>
        <dbReference type="EMBL" id="HIU22039.1"/>
    </source>
</evidence>
<evidence type="ECO:0000256" key="5">
    <source>
        <dbReference type="SAM" id="Phobius"/>
    </source>
</evidence>
<reference evidence="6" key="2">
    <citation type="journal article" date="2021" name="PeerJ">
        <title>Extensive microbial diversity within the chicken gut microbiome revealed by metagenomics and culture.</title>
        <authorList>
            <person name="Gilroy R."/>
            <person name="Ravi A."/>
            <person name="Getino M."/>
            <person name="Pursley I."/>
            <person name="Horton D.L."/>
            <person name="Alikhan N.F."/>
            <person name="Baker D."/>
            <person name="Gharbi K."/>
            <person name="Hall N."/>
            <person name="Watson M."/>
            <person name="Adriaenssens E.M."/>
            <person name="Foster-Nyarko E."/>
            <person name="Jarju S."/>
            <person name="Secka A."/>
            <person name="Antonio M."/>
            <person name="Oren A."/>
            <person name="Chaudhuri R.R."/>
            <person name="La Ragione R."/>
            <person name="Hildebrand F."/>
            <person name="Pallen M.J."/>
        </authorList>
    </citation>
    <scope>NUCLEOTIDE SEQUENCE</scope>
    <source>
        <strain evidence="6">CHK197-8231</strain>
    </source>
</reference>
<dbReference type="GO" id="GO:0005385">
    <property type="term" value="F:zinc ion transmembrane transporter activity"/>
    <property type="evidence" value="ECO:0007669"/>
    <property type="project" value="TreeGrafter"/>
</dbReference>
<feature type="transmembrane region" description="Helical" evidence="5">
    <location>
        <begin position="68"/>
        <end position="93"/>
    </location>
</feature>
<gene>
    <name evidence="6" type="primary">zupT</name>
    <name evidence="6" type="ORF">IAD49_00435</name>
</gene>
<dbReference type="EMBL" id="DVML01000006">
    <property type="protein sequence ID" value="HIU22039.1"/>
    <property type="molecule type" value="Genomic_DNA"/>
</dbReference>
<evidence type="ECO:0000256" key="3">
    <source>
        <dbReference type="ARBA" id="ARBA00022989"/>
    </source>
</evidence>
<proteinExistence type="predicted"/>
<feature type="transmembrane region" description="Helical" evidence="5">
    <location>
        <begin position="170"/>
        <end position="193"/>
    </location>
</feature>
<evidence type="ECO:0000256" key="2">
    <source>
        <dbReference type="ARBA" id="ARBA00022692"/>
    </source>
</evidence>
<feature type="transmembrane region" description="Helical" evidence="5">
    <location>
        <begin position="105"/>
        <end position="121"/>
    </location>
</feature>
<sequence>MNKTMYAFLLTTIAGTSTLIGAIPIFFKKLKASTMITISLAFAAGVMLTVSCTDLMPNSFAYLNTFFLPFPSILICAIFIVVGIIFSMLIDTYLPTSPQQKNQQLYKVGIFSMIAIILHNVPEGIATFMTSTNDLKLGITLTIAITLHNIPEGISIAVPIFYATQQKRKAIFYTFISGISELFGAIIAYLFLAKYMTDTLMGVLFSFIAGIMIHISVYELIPTSKSYRQVKLTYKSFFIGIIFMLLSHIFMN</sequence>
<name>A0A9D1HT51_9BACT</name>
<keyword evidence="4 5" id="KW-0472">Membrane</keyword>
<accession>A0A9D1HT51</accession>
<dbReference type="Pfam" id="PF02535">
    <property type="entry name" value="Zip"/>
    <property type="match status" value="1"/>
</dbReference>
<feature type="transmembrane region" description="Helical" evidence="5">
    <location>
        <begin position="199"/>
        <end position="220"/>
    </location>
</feature>
<feature type="transmembrane region" description="Helical" evidence="5">
    <location>
        <begin position="6"/>
        <end position="27"/>
    </location>
</feature>